<feature type="region of interest" description="Disordered" evidence="1">
    <location>
        <begin position="1"/>
        <end position="173"/>
    </location>
</feature>
<proteinExistence type="predicted"/>
<reference evidence="2" key="1">
    <citation type="submission" date="2022-02" db="EMBL/GenBank/DDBJ databases">
        <authorList>
            <person name="Henning P.M."/>
            <person name="McCubbin A.G."/>
            <person name="Shore J.S."/>
        </authorList>
    </citation>
    <scope>NUCLEOTIDE SEQUENCE</scope>
    <source>
        <strain evidence="2">F60SS</strain>
        <tissue evidence="2">Leaves</tissue>
    </source>
</reference>
<evidence type="ECO:0000313" key="3">
    <source>
        <dbReference type="Proteomes" id="UP001141552"/>
    </source>
</evidence>
<evidence type="ECO:0000313" key="2">
    <source>
        <dbReference type="EMBL" id="KAJ4847963.1"/>
    </source>
</evidence>
<protein>
    <submittedName>
        <fullName evidence="2">Uncharacterized protein</fullName>
    </submittedName>
</protein>
<dbReference type="EMBL" id="JAKUCV010001034">
    <property type="protein sequence ID" value="KAJ4847963.1"/>
    <property type="molecule type" value="Genomic_DNA"/>
</dbReference>
<sequence length="187" mass="20582">MLLSRAADRHHHEDHHHRQDLREDPMQKRVRRKLRDLFVSSPPLEDEEKRGDDDESGLLPATESSGGGGRVGWHLGEVEQAAAAGAQHRSRPRSTTGSTQAMTRLPNGSHPFTGHPSPRRKTSDSDVTRQHGREETLSSRAVEAASGGGAAWRRWCDGRPAAGRSVSASPSRRGRWRCVEAASCDDM</sequence>
<evidence type="ECO:0000256" key="1">
    <source>
        <dbReference type="SAM" id="MobiDB-lite"/>
    </source>
</evidence>
<feature type="compositionally biased region" description="Basic and acidic residues" evidence="1">
    <location>
        <begin position="1"/>
        <end position="27"/>
    </location>
</feature>
<feature type="compositionally biased region" description="Basic and acidic residues" evidence="1">
    <location>
        <begin position="121"/>
        <end position="137"/>
    </location>
</feature>
<organism evidence="2 3">
    <name type="scientific">Turnera subulata</name>
    <dbReference type="NCBI Taxonomy" id="218843"/>
    <lineage>
        <taxon>Eukaryota</taxon>
        <taxon>Viridiplantae</taxon>
        <taxon>Streptophyta</taxon>
        <taxon>Embryophyta</taxon>
        <taxon>Tracheophyta</taxon>
        <taxon>Spermatophyta</taxon>
        <taxon>Magnoliopsida</taxon>
        <taxon>eudicotyledons</taxon>
        <taxon>Gunneridae</taxon>
        <taxon>Pentapetalae</taxon>
        <taxon>rosids</taxon>
        <taxon>fabids</taxon>
        <taxon>Malpighiales</taxon>
        <taxon>Passifloraceae</taxon>
        <taxon>Turnera</taxon>
    </lineage>
</organism>
<dbReference type="OrthoDB" id="785441at2759"/>
<feature type="compositionally biased region" description="Polar residues" evidence="1">
    <location>
        <begin position="93"/>
        <end position="102"/>
    </location>
</feature>
<reference evidence="2" key="2">
    <citation type="journal article" date="2023" name="Plants (Basel)">
        <title>Annotation of the Turnera subulata (Passifloraceae) Draft Genome Reveals the S-Locus Evolved after the Divergence of Turneroideae from Passifloroideae in a Stepwise Manner.</title>
        <authorList>
            <person name="Henning P.M."/>
            <person name="Roalson E.H."/>
            <person name="Mir W."/>
            <person name="McCubbin A.G."/>
            <person name="Shore J.S."/>
        </authorList>
    </citation>
    <scope>NUCLEOTIDE SEQUENCE</scope>
    <source>
        <strain evidence="2">F60SS</strain>
    </source>
</reference>
<accession>A0A9Q0JN76</accession>
<dbReference type="Proteomes" id="UP001141552">
    <property type="component" value="Unassembled WGS sequence"/>
</dbReference>
<comment type="caution">
    <text evidence="2">The sequence shown here is derived from an EMBL/GenBank/DDBJ whole genome shotgun (WGS) entry which is preliminary data.</text>
</comment>
<gene>
    <name evidence="2" type="ORF">Tsubulata_012177</name>
</gene>
<keyword evidence="3" id="KW-1185">Reference proteome</keyword>
<name>A0A9Q0JN76_9ROSI</name>
<dbReference type="AlphaFoldDB" id="A0A9Q0JN76"/>